<comment type="caution">
    <text evidence="2">The sequence shown here is derived from an EMBL/GenBank/DDBJ whole genome shotgun (WGS) entry which is preliminary data.</text>
</comment>
<dbReference type="PANTHER" id="PTHR42085:SF1">
    <property type="entry name" value="F-BOX DOMAIN-CONTAINING PROTEIN"/>
    <property type="match status" value="1"/>
</dbReference>
<dbReference type="GeneID" id="95974886"/>
<protein>
    <submittedName>
        <fullName evidence="2">Uncharacterized protein</fullName>
    </submittedName>
</protein>
<keyword evidence="3" id="KW-1185">Reference proteome</keyword>
<feature type="compositionally biased region" description="Low complexity" evidence="1">
    <location>
        <begin position="173"/>
        <end position="188"/>
    </location>
</feature>
<dbReference type="EMBL" id="JBFMKM010000003">
    <property type="protein sequence ID" value="KAL1310963.1"/>
    <property type="molecule type" value="Genomic_DNA"/>
</dbReference>
<reference evidence="2 3" key="1">
    <citation type="submission" date="2024-07" db="EMBL/GenBank/DDBJ databases">
        <title>Draft sequence of the Neodothiora populina.</title>
        <authorList>
            <person name="Drown D.D."/>
            <person name="Schuette U.S."/>
            <person name="Buechlein A.B."/>
            <person name="Rusch D.R."/>
            <person name="Winton L.W."/>
            <person name="Adams G.A."/>
        </authorList>
    </citation>
    <scope>NUCLEOTIDE SEQUENCE [LARGE SCALE GENOMIC DNA]</scope>
    <source>
        <strain evidence="2 3">CPC 39397</strain>
    </source>
</reference>
<evidence type="ECO:0000256" key="1">
    <source>
        <dbReference type="SAM" id="MobiDB-lite"/>
    </source>
</evidence>
<sequence>MAPTRKSNKRKTKTANLVDPISSKQIIDDVKLPTDYNPRTGRPIRRSAGRKSLQPSYVNPDDAMSDEDEDVFVDDFDDNVRVAKKRKRSPTPPMTPRRLIDDTEPLDEVVASRESNSLHDSTHPVSFTFHIPPGYSGPFVVNLDANLLANLPNAMSTKSSLQSAPHTPSLADSGYASKSRSSSESNSSRKLFTHSSPKRTGKAGFLSLPPELRNQVYRLLFVTPDKLDFGHPRNFGRSSHFLRTCKQVHEEGKSILYSENTFYFQASRETRTRRFESGAYQIAYKDIRYFLSALGPTNVGLIRHIIFIFEDLVPSLNPRLKSIDDRRFTSNEDLYAALRLLGDSARLQTLKLSFQGRRWFFMADEDRFSSYLVRIKADSVAFIDWPDHYYNAESRTPKLAEKELTEQMVRAVPMYTSEGKSSQKGKV</sequence>
<name>A0ABR3PP24_9PEZI</name>
<proteinExistence type="predicted"/>
<feature type="region of interest" description="Disordered" evidence="1">
    <location>
        <begin position="158"/>
        <end position="206"/>
    </location>
</feature>
<evidence type="ECO:0000313" key="2">
    <source>
        <dbReference type="EMBL" id="KAL1310963.1"/>
    </source>
</evidence>
<dbReference type="Proteomes" id="UP001562354">
    <property type="component" value="Unassembled WGS sequence"/>
</dbReference>
<dbReference type="InterPro" id="IPR038883">
    <property type="entry name" value="AN11006-like"/>
</dbReference>
<accession>A0ABR3PP24</accession>
<organism evidence="2 3">
    <name type="scientific">Neodothiora populina</name>
    <dbReference type="NCBI Taxonomy" id="2781224"/>
    <lineage>
        <taxon>Eukaryota</taxon>
        <taxon>Fungi</taxon>
        <taxon>Dikarya</taxon>
        <taxon>Ascomycota</taxon>
        <taxon>Pezizomycotina</taxon>
        <taxon>Dothideomycetes</taxon>
        <taxon>Dothideomycetidae</taxon>
        <taxon>Dothideales</taxon>
        <taxon>Dothioraceae</taxon>
        <taxon>Neodothiora</taxon>
    </lineage>
</organism>
<dbReference type="PANTHER" id="PTHR42085">
    <property type="entry name" value="F-BOX DOMAIN-CONTAINING PROTEIN"/>
    <property type="match status" value="1"/>
</dbReference>
<dbReference type="RefSeq" id="XP_069203812.1">
    <property type="nucleotide sequence ID" value="XM_069340343.1"/>
</dbReference>
<evidence type="ECO:0000313" key="3">
    <source>
        <dbReference type="Proteomes" id="UP001562354"/>
    </source>
</evidence>
<feature type="compositionally biased region" description="Basic residues" evidence="1">
    <location>
        <begin position="1"/>
        <end position="13"/>
    </location>
</feature>
<feature type="region of interest" description="Disordered" evidence="1">
    <location>
        <begin position="29"/>
        <end position="66"/>
    </location>
</feature>
<feature type="region of interest" description="Disordered" evidence="1">
    <location>
        <begin position="1"/>
        <end position="20"/>
    </location>
</feature>
<gene>
    <name evidence="2" type="ORF">AAFC00_001183</name>
</gene>